<dbReference type="KEGG" id="phm:PSMK_p00070"/>
<proteinExistence type="predicted"/>
<dbReference type="RefSeq" id="WP_014438572.1">
    <property type="nucleotide sequence ID" value="NC_017081.1"/>
</dbReference>
<sequence>MWRSENGNITLTGTTRKVFREGAASLCWSLKHGGPLELGVRAFDVLERGPQVVLLERVVRAALLTEEEPPELHAAVEAAFVACFLGYRDQIMVPLEDPDEEDPTQDDILADLRRVAREVDLGWVPEDDAELDTDQWTRFLIELAERFMWDSDYAMGEAFDKLSPEEAAERHERMSIGDDYFSWRPPAVPEDQIEAIRERTLAVLNADAGPEALTVWSEEQLQEVARQSMDDLDVLGRIVMPLRGREPIAQWHRVPRALDVLRRDRLGGHRVVVSPQGSEDCLFQLDIDGDGTTRVLSYEPTEVVIDREANLLRLTLLDADRF</sequence>
<accession>I0IJD1</accession>
<organism evidence="1 2">
    <name type="scientific">Phycisphaera mikurensis (strain NBRC 102666 / KCTC 22515 / FYK2301M01)</name>
    <dbReference type="NCBI Taxonomy" id="1142394"/>
    <lineage>
        <taxon>Bacteria</taxon>
        <taxon>Pseudomonadati</taxon>
        <taxon>Planctomycetota</taxon>
        <taxon>Phycisphaerae</taxon>
        <taxon>Phycisphaerales</taxon>
        <taxon>Phycisphaeraceae</taxon>
        <taxon>Phycisphaera</taxon>
    </lineage>
</organism>
<reference evidence="1 2" key="1">
    <citation type="submission" date="2012-02" db="EMBL/GenBank/DDBJ databases">
        <title>Complete genome sequence of Phycisphaera mikurensis NBRC 102666.</title>
        <authorList>
            <person name="Ankai A."/>
            <person name="Hosoyama A."/>
            <person name="Terui Y."/>
            <person name="Sekine M."/>
            <person name="Fukai R."/>
            <person name="Kato Y."/>
            <person name="Nakamura S."/>
            <person name="Yamada-Narita S."/>
            <person name="Kawakoshi A."/>
            <person name="Fukunaga Y."/>
            <person name="Yamazaki S."/>
            <person name="Fujita N."/>
        </authorList>
    </citation>
    <scope>NUCLEOTIDE SEQUENCE [LARGE SCALE GENOMIC DNA]</scope>
    <source>
        <strain evidence="2">NBRC 102666 / KCTC 22515 / FYK2301M01</strain>
        <plasmid evidence="1 2">pPSMK1</plasmid>
    </source>
</reference>
<dbReference type="EMBL" id="AP012339">
    <property type="protein sequence ID" value="BAM05369.1"/>
    <property type="molecule type" value="Genomic_DNA"/>
</dbReference>
<gene>
    <name evidence="1" type="ordered locus">PSMK_p00070</name>
</gene>
<dbReference type="AlphaFoldDB" id="I0IJD1"/>
<dbReference type="Proteomes" id="UP000007881">
    <property type="component" value="Plasmid pPSMK1"/>
</dbReference>
<protein>
    <submittedName>
        <fullName evidence="1">Uncharacterized protein</fullName>
    </submittedName>
</protein>
<keyword evidence="2" id="KW-1185">Reference proteome</keyword>
<name>I0IJD1_PHYMF</name>
<evidence type="ECO:0000313" key="2">
    <source>
        <dbReference type="Proteomes" id="UP000007881"/>
    </source>
</evidence>
<keyword evidence="1" id="KW-0614">Plasmid</keyword>
<dbReference type="eggNOG" id="COG0396">
    <property type="taxonomic scope" value="Bacteria"/>
</dbReference>
<geneLocation type="plasmid" evidence="1 2">
    <name>pPSMK1</name>
</geneLocation>
<dbReference type="OrthoDB" id="285182at2"/>
<dbReference type="HOGENOM" id="CLU_862920_0_0_0"/>
<evidence type="ECO:0000313" key="1">
    <source>
        <dbReference type="EMBL" id="BAM05369.1"/>
    </source>
</evidence>